<evidence type="ECO:0000313" key="3">
    <source>
        <dbReference type="Proteomes" id="UP000219338"/>
    </source>
</evidence>
<protein>
    <submittedName>
        <fullName evidence="2">Uncharacterized protein</fullName>
    </submittedName>
</protein>
<accession>A0A284QQV2</accession>
<dbReference type="Proteomes" id="UP000219338">
    <property type="component" value="Unassembled WGS sequence"/>
</dbReference>
<evidence type="ECO:0000256" key="1">
    <source>
        <dbReference type="SAM" id="Phobius"/>
    </source>
</evidence>
<keyword evidence="1" id="KW-0472">Membrane</keyword>
<evidence type="ECO:0000313" key="2">
    <source>
        <dbReference type="EMBL" id="SJK98840.1"/>
    </source>
</evidence>
<dbReference type="EMBL" id="FUEG01000001">
    <property type="protein sequence ID" value="SJK98840.1"/>
    <property type="molecule type" value="Genomic_DNA"/>
</dbReference>
<name>A0A284QQV2_ARMOS</name>
<reference evidence="3" key="1">
    <citation type="journal article" date="2017" name="Nat. Ecol. Evol.">
        <title>Genome expansion and lineage-specific genetic innovations in the forest pathogenic fungi Armillaria.</title>
        <authorList>
            <person name="Sipos G."/>
            <person name="Prasanna A.N."/>
            <person name="Walter M.C."/>
            <person name="O'Connor E."/>
            <person name="Balint B."/>
            <person name="Krizsan K."/>
            <person name="Kiss B."/>
            <person name="Hess J."/>
            <person name="Varga T."/>
            <person name="Slot J."/>
            <person name="Riley R."/>
            <person name="Boka B."/>
            <person name="Rigling D."/>
            <person name="Barry K."/>
            <person name="Lee J."/>
            <person name="Mihaltcheva S."/>
            <person name="LaButti K."/>
            <person name="Lipzen A."/>
            <person name="Waldron R."/>
            <person name="Moloney N.M."/>
            <person name="Sperisen C."/>
            <person name="Kredics L."/>
            <person name="Vagvoelgyi C."/>
            <person name="Patrignani A."/>
            <person name="Fitzpatrick D."/>
            <person name="Nagy I."/>
            <person name="Doyle S."/>
            <person name="Anderson J.B."/>
            <person name="Grigoriev I.V."/>
            <person name="Gueldener U."/>
            <person name="Muensterkoetter M."/>
            <person name="Nagy L.G."/>
        </authorList>
    </citation>
    <scope>NUCLEOTIDE SEQUENCE [LARGE SCALE GENOMIC DNA]</scope>
    <source>
        <strain evidence="3">C18/9</strain>
    </source>
</reference>
<dbReference type="AlphaFoldDB" id="A0A284QQV2"/>
<sequence length="139" mass="15571">MDEVLLTFKVPQSRRYGTIIDRNFPGEALLGMALSTICYLVVPFSCLQSKNRNSRLKMERVFPDNGAKRIPVNVFFRKEQSDRKIPVSFNGADEQAMLLFFAAHLTFSVDVPYVAQISKAQITVNEGTDAVDHVQCALG</sequence>
<keyword evidence="1" id="KW-0812">Transmembrane</keyword>
<organism evidence="2 3">
    <name type="scientific">Armillaria ostoyae</name>
    <name type="common">Armillaria root rot fungus</name>
    <dbReference type="NCBI Taxonomy" id="47428"/>
    <lineage>
        <taxon>Eukaryota</taxon>
        <taxon>Fungi</taxon>
        <taxon>Dikarya</taxon>
        <taxon>Basidiomycota</taxon>
        <taxon>Agaricomycotina</taxon>
        <taxon>Agaricomycetes</taxon>
        <taxon>Agaricomycetidae</taxon>
        <taxon>Agaricales</taxon>
        <taxon>Marasmiineae</taxon>
        <taxon>Physalacriaceae</taxon>
        <taxon>Armillaria</taxon>
    </lineage>
</organism>
<proteinExistence type="predicted"/>
<feature type="transmembrane region" description="Helical" evidence="1">
    <location>
        <begin position="28"/>
        <end position="47"/>
    </location>
</feature>
<gene>
    <name evidence="2" type="ORF">ARMOST_02109</name>
</gene>
<keyword evidence="3" id="KW-1185">Reference proteome</keyword>
<keyword evidence="1" id="KW-1133">Transmembrane helix</keyword>